<feature type="compositionally biased region" description="Basic and acidic residues" evidence="1">
    <location>
        <begin position="540"/>
        <end position="574"/>
    </location>
</feature>
<feature type="compositionally biased region" description="Low complexity" evidence="1">
    <location>
        <begin position="249"/>
        <end position="258"/>
    </location>
</feature>
<feature type="compositionally biased region" description="Low complexity" evidence="1">
    <location>
        <begin position="595"/>
        <end position="611"/>
    </location>
</feature>
<feature type="region of interest" description="Disordered" evidence="1">
    <location>
        <begin position="798"/>
        <end position="863"/>
    </location>
</feature>
<feature type="compositionally biased region" description="Basic and acidic residues" evidence="1">
    <location>
        <begin position="657"/>
        <end position="682"/>
    </location>
</feature>
<keyword evidence="3" id="KW-1185">Reference proteome</keyword>
<feature type="compositionally biased region" description="Polar residues" evidence="1">
    <location>
        <begin position="76"/>
        <end position="90"/>
    </location>
</feature>
<sequence length="1519" mass="167627">MPLTERDPNISGRNSRASNLSASSRGYQKVNIARSDLLSAAPGVMSMLRTSTELGDIGTLTFDSSHLPSMPRQQRRSGATSRMSTGSSHSRGSKRTPSHNAWPSGSSNPRGSLTTDTNIPQFLPDTLSPTLMNIPGVSPLVPHSRLSRDGRSFSLTHASKPSYALSSHRSYTSLRNHDSALRPRSPYRYPTRLRQPAYRPGSPALSDVTGIHPRRVHGHPYAPRKRNPSIQSNRSDDRNRVPHYRARSRSNASSSGNAPLFIEQVRRVRTPALGSNSSRSTNQHTDSEAPSSDSPSSFPPTPKDGSSMEVLLSPTNTSVLVNQLQESVKAEISRAPLYYDYSEQFDRDALCEPEPEAIPMGFVHRIKTILEERGANDTTNTQSNVDAQKVKQSVEPPEIGLVELPASPVAKRITRHKVLAALEPGSTTDDMTTLPAVAKPLDIPSIHDVEEPDESCTVTVDPPISFLPDQEKSQSVMSKSTSKNSEASAPNSTIDFAILYSKMGEDQELTQQGNAESNPEDNLEDHADKRPSVKNRHSSKFSDAKSFKSCKESDPKPSKDSDGKSFKTAKDNITPDRGTSSVPVMGAKPFEKATSRLSSRPSSTTVFTTPSVDNVPQLPSVIPLRESSSSKEAQRSQAVADFLMRLSRPRMFIRHSAKVDSVEKKDSKMDGSEKDQASEKRASRVVSLVEEEAPESRRSVKIDSITKEELLQKKSTGVGPTLRNPSSEIRHSRSHSLSQDLVMERRVSRAESFHNVHTHLKKSTGGQSMLSIDSLKKHHSRLKSLAKGEMAHCESVDEEQAASLKTQIQEPDNIPAPNISARERHTPFDSPSVYVTDPPTPTFSEGPQQHSARYPTSNDNSYRDSNTTTHLVWNARKTQFPIPIEALHASAGHRRSEDDSTTDLRLSAFRYPAAYLPDVKEDLHEDSSVNTSASNMKSSALKYPLGRRPSMRASMDECRVLKHPSINSFHKGGLARTRNLPSLNFSQMDLFAKLNEALDVGAGASKSMDYAEEYRELFISPLGESHCSGEIREKYKSLFGGLDEYMKSEDIQPDTPIFDFVVSQQSNLVFESSHQQLSNEEFIAEIDNLTIPTLGGLTQRLSEFLPSLKRYYQGDDQGPHSENPVIEHALEELNEVGLDVPPLNTVRSSARLRPVPGHQQLLVMEDGLYEKLAAKEAPKEHLVEADEQAGSSSGSIHSKTSSHRKSKTPLAELEAPMPVLLRTRSLSLGGFDDFRASFESTLRRRSLRSLVSSPTETRPWNLDKNYPWADTIAPIDISLPSPTPAREAARPGPSRLRRMSECSDQTHSDSETEEAPAISAVEDTTCEDPFRHARKFSKQSVGGSISRRMGLFDNNGYPTGPDSLRNDDRSVDPGDRYPTTGLTPPSAFNVDEVNSFFSDDSSHRNHLGIFRKRLTHLRSKKPLATRSHSAIGTRSLPDADVGPSGSHSGSDSEESSLHTFDGTVGMSKIEFRARKVVERIKTMWFKSGDLLRSLSIRSNSTSMIDRSDYMQPSEVYPGT</sequence>
<feature type="region of interest" description="Disordered" evidence="1">
    <location>
        <begin position="713"/>
        <end position="739"/>
    </location>
</feature>
<evidence type="ECO:0000256" key="1">
    <source>
        <dbReference type="SAM" id="MobiDB-lite"/>
    </source>
</evidence>
<gene>
    <name evidence="2 4" type="ORF">BDZ99DRAFT_566957</name>
</gene>
<feature type="compositionally biased region" description="Polar residues" evidence="1">
    <location>
        <begin position="842"/>
        <end position="863"/>
    </location>
</feature>
<reference evidence="4" key="3">
    <citation type="submission" date="2025-04" db="UniProtKB">
        <authorList>
            <consortium name="RefSeq"/>
        </authorList>
    </citation>
    <scope>IDENTIFICATION</scope>
    <source>
        <strain evidence="4">CBS 304.34</strain>
    </source>
</reference>
<feature type="region of interest" description="Disordered" evidence="1">
    <location>
        <begin position="1"/>
        <end position="25"/>
    </location>
</feature>
<evidence type="ECO:0000313" key="3">
    <source>
        <dbReference type="Proteomes" id="UP000504636"/>
    </source>
</evidence>
<feature type="compositionally biased region" description="Polar residues" evidence="1">
    <location>
        <begin position="473"/>
        <end position="490"/>
    </location>
</feature>
<dbReference type="RefSeq" id="XP_033582019.1">
    <property type="nucleotide sequence ID" value="XM_033727641.1"/>
</dbReference>
<feature type="compositionally biased region" description="Low complexity" evidence="1">
    <location>
        <begin position="11"/>
        <end position="25"/>
    </location>
</feature>
<feature type="region of interest" description="Disordered" evidence="1">
    <location>
        <begin position="447"/>
        <end position="490"/>
    </location>
</feature>
<feature type="compositionally biased region" description="Polar residues" evidence="1">
    <location>
        <begin position="98"/>
        <end position="120"/>
    </location>
</feature>
<organism evidence="2">
    <name type="scientific">Mytilinidion resinicola</name>
    <dbReference type="NCBI Taxonomy" id="574789"/>
    <lineage>
        <taxon>Eukaryota</taxon>
        <taxon>Fungi</taxon>
        <taxon>Dikarya</taxon>
        <taxon>Ascomycota</taxon>
        <taxon>Pezizomycotina</taxon>
        <taxon>Dothideomycetes</taxon>
        <taxon>Pleosporomycetidae</taxon>
        <taxon>Mytilinidiales</taxon>
        <taxon>Mytilinidiaceae</taxon>
        <taxon>Mytilinidion</taxon>
    </lineage>
</organism>
<dbReference type="OrthoDB" id="3922633at2759"/>
<feature type="compositionally biased region" description="Basic and acidic residues" evidence="1">
    <location>
        <begin position="1364"/>
        <end position="1375"/>
    </location>
</feature>
<feature type="region of interest" description="Disordered" evidence="1">
    <location>
        <begin position="508"/>
        <end position="611"/>
    </location>
</feature>
<feature type="compositionally biased region" description="Polar residues" evidence="1">
    <location>
        <begin position="161"/>
        <end position="174"/>
    </location>
</feature>
<feature type="region of interest" description="Disordered" evidence="1">
    <location>
        <begin position="1421"/>
        <end position="1459"/>
    </location>
</feature>
<dbReference type="EMBL" id="MU003694">
    <property type="protein sequence ID" value="KAF2815055.1"/>
    <property type="molecule type" value="Genomic_DNA"/>
</dbReference>
<accession>A0A6A6Z4F8</accession>
<feature type="region of interest" description="Disordered" evidence="1">
    <location>
        <begin position="62"/>
        <end position="126"/>
    </location>
</feature>
<feature type="region of interest" description="Disordered" evidence="1">
    <location>
        <begin position="1277"/>
        <end position="1385"/>
    </location>
</feature>
<proteinExistence type="predicted"/>
<feature type="region of interest" description="Disordered" evidence="1">
    <location>
        <begin position="1179"/>
        <end position="1211"/>
    </location>
</feature>
<dbReference type="Proteomes" id="UP000504636">
    <property type="component" value="Unplaced"/>
</dbReference>
<feature type="compositionally biased region" description="Basic and acidic residues" evidence="1">
    <location>
        <begin position="1298"/>
        <end position="1310"/>
    </location>
</feature>
<reference evidence="4" key="2">
    <citation type="submission" date="2020-04" db="EMBL/GenBank/DDBJ databases">
        <authorList>
            <consortium name="NCBI Genome Project"/>
        </authorList>
    </citation>
    <scope>NUCLEOTIDE SEQUENCE</scope>
    <source>
        <strain evidence="4">CBS 304.34</strain>
    </source>
</reference>
<feature type="region of interest" description="Disordered" evidence="1">
    <location>
        <begin position="657"/>
        <end position="699"/>
    </location>
</feature>
<protein>
    <submittedName>
        <fullName evidence="2 4">Uncharacterized protein</fullName>
    </submittedName>
</protein>
<name>A0A6A6Z4F8_9PEZI</name>
<reference evidence="2 4" key="1">
    <citation type="journal article" date="2020" name="Stud. Mycol.">
        <title>101 Dothideomycetes genomes: a test case for predicting lifestyles and emergence of pathogens.</title>
        <authorList>
            <person name="Haridas S."/>
            <person name="Albert R."/>
            <person name="Binder M."/>
            <person name="Bloem J."/>
            <person name="Labutti K."/>
            <person name="Salamov A."/>
            <person name="Andreopoulos B."/>
            <person name="Baker S."/>
            <person name="Barry K."/>
            <person name="Bills G."/>
            <person name="Bluhm B."/>
            <person name="Cannon C."/>
            <person name="Castanera R."/>
            <person name="Culley D."/>
            <person name="Daum C."/>
            <person name="Ezra D."/>
            <person name="Gonzalez J."/>
            <person name="Henrissat B."/>
            <person name="Kuo A."/>
            <person name="Liang C."/>
            <person name="Lipzen A."/>
            <person name="Lutzoni F."/>
            <person name="Magnuson J."/>
            <person name="Mondo S."/>
            <person name="Nolan M."/>
            <person name="Ohm R."/>
            <person name="Pangilinan J."/>
            <person name="Park H.-J."/>
            <person name="Ramirez L."/>
            <person name="Alfaro M."/>
            <person name="Sun H."/>
            <person name="Tritt A."/>
            <person name="Yoshinaga Y."/>
            <person name="Zwiers L.-H."/>
            <person name="Turgeon B."/>
            <person name="Goodwin S."/>
            <person name="Spatafora J."/>
            <person name="Crous P."/>
            <person name="Grigoriev I."/>
        </authorList>
    </citation>
    <scope>NUCLEOTIDE SEQUENCE</scope>
    <source>
        <strain evidence="2 4">CBS 304.34</strain>
    </source>
</reference>
<feature type="compositionally biased region" description="Polar residues" evidence="1">
    <location>
        <begin position="273"/>
        <end position="284"/>
    </location>
</feature>
<evidence type="ECO:0000313" key="4">
    <source>
        <dbReference type="RefSeq" id="XP_033582019.1"/>
    </source>
</evidence>
<feature type="region of interest" description="Disordered" evidence="1">
    <location>
        <begin position="161"/>
        <end position="310"/>
    </location>
</feature>
<evidence type="ECO:0000313" key="2">
    <source>
        <dbReference type="EMBL" id="KAF2815055.1"/>
    </source>
</evidence>
<feature type="compositionally biased region" description="Basic residues" evidence="1">
    <location>
        <begin position="212"/>
        <end position="227"/>
    </location>
</feature>
<dbReference type="GeneID" id="54468534"/>